<dbReference type="AlphaFoldDB" id="A0A4S4CZJ5"/>
<organism evidence="2 3">
    <name type="scientific">Camellia sinensis var. sinensis</name>
    <name type="common">China tea</name>
    <dbReference type="NCBI Taxonomy" id="542762"/>
    <lineage>
        <taxon>Eukaryota</taxon>
        <taxon>Viridiplantae</taxon>
        <taxon>Streptophyta</taxon>
        <taxon>Embryophyta</taxon>
        <taxon>Tracheophyta</taxon>
        <taxon>Spermatophyta</taxon>
        <taxon>Magnoliopsida</taxon>
        <taxon>eudicotyledons</taxon>
        <taxon>Gunneridae</taxon>
        <taxon>Pentapetalae</taxon>
        <taxon>asterids</taxon>
        <taxon>Ericales</taxon>
        <taxon>Theaceae</taxon>
        <taxon>Camellia</taxon>
    </lineage>
</organism>
<protein>
    <recommendedName>
        <fullName evidence="1">DUF7075 domain-containing protein</fullName>
    </recommendedName>
</protein>
<dbReference type="EMBL" id="SDRB02013284">
    <property type="protein sequence ID" value="THF95314.1"/>
    <property type="molecule type" value="Genomic_DNA"/>
</dbReference>
<comment type="caution">
    <text evidence="2">The sequence shown here is derived from an EMBL/GenBank/DDBJ whole genome shotgun (WGS) entry which is preliminary data.</text>
</comment>
<evidence type="ECO:0000259" key="1">
    <source>
        <dbReference type="Pfam" id="PF23272"/>
    </source>
</evidence>
<evidence type="ECO:0000313" key="3">
    <source>
        <dbReference type="Proteomes" id="UP000306102"/>
    </source>
</evidence>
<dbReference type="PANTHER" id="PTHR31469">
    <property type="entry name" value="OS07G0633600 PROTEIN"/>
    <property type="match status" value="1"/>
</dbReference>
<feature type="domain" description="DUF7075" evidence="1">
    <location>
        <begin position="1"/>
        <end position="147"/>
    </location>
</feature>
<sequence length="176" mass="20883">MNQTLVMDMSICLSSIYTISHQAEDGKDFRFYFDFEHLKESSVLDQAQFWSNWRKWHWKDGLSLHLVEDFRITPMKLYALIMRKFGTMKPNNYWYTGCEGETESVVQRPWHMVWKSKPLMNIVSTISSRLNWDFDSIHIVRGDKARNKELWPNLEVDTSPESLLSTLQDKIVDGRN</sequence>
<dbReference type="PANTHER" id="PTHR31469:SF2">
    <property type="entry name" value="EXPRESSED PROTEIN"/>
    <property type="match status" value="1"/>
</dbReference>
<accession>A0A4S4CZJ5</accession>
<name>A0A4S4CZJ5_CAMSN</name>
<dbReference type="Pfam" id="PF23272">
    <property type="entry name" value="DUF7075"/>
    <property type="match status" value="1"/>
</dbReference>
<keyword evidence="3" id="KW-1185">Reference proteome</keyword>
<reference evidence="2 3" key="1">
    <citation type="journal article" date="2018" name="Proc. Natl. Acad. Sci. U.S.A.">
        <title>Draft genome sequence of Camellia sinensis var. sinensis provides insights into the evolution of the tea genome and tea quality.</title>
        <authorList>
            <person name="Wei C."/>
            <person name="Yang H."/>
            <person name="Wang S."/>
            <person name="Zhao J."/>
            <person name="Liu C."/>
            <person name="Gao L."/>
            <person name="Xia E."/>
            <person name="Lu Y."/>
            <person name="Tai Y."/>
            <person name="She G."/>
            <person name="Sun J."/>
            <person name="Cao H."/>
            <person name="Tong W."/>
            <person name="Gao Q."/>
            <person name="Li Y."/>
            <person name="Deng W."/>
            <person name="Jiang X."/>
            <person name="Wang W."/>
            <person name="Chen Q."/>
            <person name="Zhang S."/>
            <person name="Li H."/>
            <person name="Wu J."/>
            <person name="Wang P."/>
            <person name="Li P."/>
            <person name="Shi C."/>
            <person name="Zheng F."/>
            <person name="Jian J."/>
            <person name="Huang B."/>
            <person name="Shan D."/>
            <person name="Shi M."/>
            <person name="Fang C."/>
            <person name="Yue Y."/>
            <person name="Li F."/>
            <person name="Li D."/>
            <person name="Wei S."/>
            <person name="Han B."/>
            <person name="Jiang C."/>
            <person name="Yin Y."/>
            <person name="Xia T."/>
            <person name="Zhang Z."/>
            <person name="Bennetzen J.L."/>
            <person name="Zhao S."/>
            <person name="Wan X."/>
        </authorList>
    </citation>
    <scope>NUCLEOTIDE SEQUENCE [LARGE SCALE GENOMIC DNA]</scope>
    <source>
        <strain evidence="3">cv. Shuchazao</strain>
        <tissue evidence="2">Leaf</tissue>
    </source>
</reference>
<evidence type="ECO:0000313" key="2">
    <source>
        <dbReference type="EMBL" id="THF95314.1"/>
    </source>
</evidence>
<proteinExistence type="predicted"/>
<dbReference type="GO" id="GO:0005794">
    <property type="term" value="C:Golgi apparatus"/>
    <property type="evidence" value="ECO:0007669"/>
    <property type="project" value="TreeGrafter"/>
</dbReference>
<dbReference type="Proteomes" id="UP000306102">
    <property type="component" value="Unassembled WGS sequence"/>
</dbReference>
<gene>
    <name evidence="2" type="ORF">TEA_016856</name>
</gene>
<dbReference type="InterPro" id="IPR055503">
    <property type="entry name" value="DUF7075"/>
</dbReference>